<evidence type="ECO:0008006" key="3">
    <source>
        <dbReference type="Google" id="ProtNLM"/>
    </source>
</evidence>
<protein>
    <recommendedName>
        <fullName evidence="3">DUF3572 family protein</fullName>
    </recommendedName>
</protein>
<sequence length="89" mass="9730">MSLVSEHFVDEIANACLSHLINEPELLGEFMAQTGTGPNELRSGLNENVTTGLLDFFAHNEPALLSVCANAQISTEQFMRAYYKLNPSG</sequence>
<evidence type="ECO:0000313" key="1">
    <source>
        <dbReference type="EMBL" id="GLQ18627.1"/>
    </source>
</evidence>
<dbReference type="Proteomes" id="UP001161405">
    <property type="component" value="Unassembled WGS sequence"/>
</dbReference>
<evidence type="ECO:0000313" key="2">
    <source>
        <dbReference type="Proteomes" id="UP001161405"/>
    </source>
</evidence>
<accession>A0ABQ5UU47</accession>
<reference evidence="1" key="1">
    <citation type="journal article" date="2014" name="Int. J. Syst. Evol. Microbiol.">
        <title>Complete genome of a new Firmicutes species belonging to the dominant human colonic microbiota ('Ruminococcus bicirculans') reveals two chromosomes and a selective capacity to utilize plant glucans.</title>
        <authorList>
            <consortium name="NISC Comparative Sequencing Program"/>
            <person name="Wegmann U."/>
            <person name="Louis P."/>
            <person name="Goesmann A."/>
            <person name="Henrissat B."/>
            <person name="Duncan S.H."/>
            <person name="Flint H.J."/>
        </authorList>
    </citation>
    <scope>NUCLEOTIDE SEQUENCE</scope>
    <source>
        <strain evidence="1">NBRC 107169</strain>
    </source>
</reference>
<name>A0ABQ5UU47_9HYPH</name>
<comment type="caution">
    <text evidence="1">The sequence shown here is derived from an EMBL/GenBank/DDBJ whole genome shotgun (WGS) entry which is preliminary data.</text>
</comment>
<dbReference type="Pfam" id="PF12096">
    <property type="entry name" value="DUF3572"/>
    <property type="match status" value="1"/>
</dbReference>
<dbReference type="InterPro" id="IPR021955">
    <property type="entry name" value="DUF3572"/>
</dbReference>
<proteinExistence type="predicted"/>
<keyword evidence="2" id="KW-1185">Reference proteome</keyword>
<organism evidence="1 2">
    <name type="scientific">Maritalea porphyrae</name>
    <dbReference type="NCBI Taxonomy" id="880732"/>
    <lineage>
        <taxon>Bacteria</taxon>
        <taxon>Pseudomonadati</taxon>
        <taxon>Pseudomonadota</taxon>
        <taxon>Alphaproteobacteria</taxon>
        <taxon>Hyphomicrobiales</taxon>
        <taxon>Devosiaceae</taxon>
        <taxon>Maritalea</taxon>
    </lineage>
</organism>
<dbReference type="EMBL" id="BSNI01000002">
    <property type="protein sequence ID" value="GLQ18627.1"/>
    <property type="molecule type" value="Genomic_DNA"/>
</dbReference>
<dbReference type="RefSeq" id="WP_284365660.1">
    <property type="nucleotide sequence ID" value="NZ_BSNI01000002.1"/>
</dbReference>
<gene>
    <name evidence="1" type="ORF">GCM10007879_28760</name>
</gene>
<reference evidence="1" key="2">
    <citation type="submission" date="2023-01" db="EMBL/GenBank/DDBJ databases">
        <title>Draft genome sequence of Maritalea porphyrae strain NBRC 107169.</title>
        <authorList>
            <person name="Sun Q."/>
            <person name="Mori K."/>
        </authorList>
    </citation>
    <scope>NUCLEOTIDE SEQUENCE</scope>
    <source>
        <strain evidence="1">NBRC 107169</strain>
    </source>
</reference>